<dbReference type="AlphaFoldDB" id="A0A1R1PTX4"/>
<keyword evidence="3" id="KW-1185">Reference proteome</keyword>
<keyword evidence="1" id="KW-0175">Coiled coil</keyword>
<name>A0A1R1PTX4_ZANCU</name>
<dbReference type="Proteomes" id="UP000188320">
    <property type="component" value="Unassembled WGS sequence"/>
</dbReference>
<evidence type="ECO:0000313" key="2">
    <source>
        <dbReference type="EMBL" id="OMH84401.1"/>
    </source>
</evidence>
<proteinExistence type="predicted"/>
<dbReference type="EMBL" id="LSSK01000203">
    <property type="protein sequence ID" value="OMH84401.1"/>
    <property type="molecule type" value="Genomic_DNA"/>
</dbReference>
<feature type="coiled-coil region" evidence="1">
    <location>
        <begin position="206"/>
        <end position="233"/>
    </location>
</feature>
<feature type="coiled-coil region" evidence="1">
    <location>
        <begin position="269"/>
        <end position="296"/>
    </location>
</feature>
<organism evidence="2 3">
    <name type="scientific">Zancudomyces culisetae</name>
    <name type="common">Gut fungus</name>
    <name type="synonym">Smittium culisetae</name>
    <dbReference type="NCBI Taxonomy" id="1213189"/>
    <lineage>
        <taxon>Eukaryota</taxon>
        <taxon>Fungi</taxon>
        <taxon>Fungi incertae sedis</taxon>
        <taxon>Zoopagomycota</taxon>
        <taxon>Kickxellomycotina</taxon>
        <taxon>Harpellomycetes</taxon>
        <taxon>Harpellales</taxon>
        <taxon>Legeriomycetaceae</taxon>
        <taxon>Zancudomyces</taxon>
    </lineage>
</organism>
<evidence type="ECO:0000256" key="1">
    <source>
        <dbReference type="SAM" id="Coils"/>
    </source>
</evidence>
<evidence type="ECO:0000313" key="3">
    <source>
        <dbReference type="Proteomes" id="UP000188320"/>
    </source>
</evidence>
<gene>
    <name evidence="2" type="ORF">AX774_g2075</name>
</gene>
<reference evidence="3" key="1">
    <citation type="submission" date="2017-01" db="EMBL/GenBank/DDBJ databases">
        <authorList>
            <person name="Wang Y."/>
            <person name="White M."/>
            <person name="Kvist S."/>
            <person name="Moncalvo J.-M."/>
        </authorList>
    </citation>
    <scope>NUCLEOTIDE SEQUENCE [LARGE SCALE GENOMIC DNA]</scope>
    <source>
        <strain evidence="3">COL-18-3</strain>
    </source>
</reference>
<accession>A0A1R1PTX4</accession>
<protein>
    <submittedName>
        <fullName evidence="2">Uncharacterized protein</fullName>
    </submittedName>
</protein>
<comment type="caution">
    <text evidence="2">The sequence shown here is derived from an EMBL/GenBank/DDBJ whole genome shotgun (WGS) entry which is preliminary data.</text>
</comment>
<sequence length="545" mass="61588">MELLSEGRTQPYDVVLGNLVETPMGLSRMGHTFRGTGQEKHKVVGTDVKRTLERPSEIPAWATDGSEGNVQAAINRMDRLFGKSERLAAGRFADDHCYPKNTICSVINDPTWRRGSIDSGARFFSDKREVRGDIRRIKGVESKKKSLTIENSNQFKRSLYQSTVNDTVKTKLKSPKSHQKTELRQSSRVESFPLSVERLAQESVDIYQKNKKVEEMEEKIKSTRAQLVSQLALIDNLEGMNKNLCFEINGKMDTINELLKKNYLLSLKEQKITNKLINCQAENEALKKENILLKAKLSNMLISNKQKTVKTNDADGGANKMGYNELCEIASQFKTLKKYILRLSNTLLLVDKENKNFIENNRLIVPSHLDICSCNQKNLITLGSGRAQKGISSYNIDSTGLKVKSYFVDLYELINNTNLAIKRFIDSGDGLENYVSLSSPFPSPIDKNPTPFPINTTKVHNNEFSVTRNSDTTISPKPDCPSCENFKTTIESLLLDNDFYRENIDNLQTRLIGCVDDHNLLVDKFIAHKKDILESFNIASSPLRS</sequence>
<dbReference type="OrthoDB" id="5561196at2759"/>